<evidence type="ECO:0000313" key="4">
    <source>
        <dbReference type="Proteomes" id="UP000310719"/>
    </source>
</evidence>
<sequence length="77" mass="8531">MTKMHHPHTPPSSQDRAPTHAYQQTVEQTLAAQRSTMAGLSRAEVQARLQQHGPNALPAKKAQTRNGCVFWPILTMS</sequence>
<reference evidence="3 4" key="1">
    <citation type="submission" date="2019-05" db="EMBL/GenBank/DDBJ databases">
        <authorList>
            <consortium name="Pathogen Informatics"/>
        </authorList>
    </citation>
    <scope>NUCLEOTIDE SEQUENCE [LARGE SCALE GENOMIC DNA]</scope>
    <source>
        <strain evidence="3 4">NCTC13032</strain>
    </source>
</reference>
<proteinExistence type="predicted"/>
<protein>
    <submittedName>
        <fullName evidence="3">Cation transporter/ATPase, N-terminus</fullName>
    </submittedName>
</protein>
<dbReference type="InterPro" id="IPR023298">
    <property type="entry name" value="ATPase_P-typ_TM_dom_sf"/>
</dbReference>
<evidence type="ECO:0000259" key="2">
    <source>
        <dbReference type="Pfam" id="PF00690"/>
    </source>
</evidence>
<organism evidence="3 4">
    <name type="scientific">Leclercia adecarboxylata</name>
    <dbReference type="NCBI Taxonomy" id="83655"/>
    <lineage>
        <taxon>Bacteria</taxon>
        <taxon>Pseudomonadati</taxon>
        <taxon>Pseudomonadota</taxon>
        <taxon>Gammaproteobacteria</taxon>
        <taxon>Enterobacterales</taxon>
        <taxon>Enterobacteriaceae</taxon>
        <taxon>Leclercia</taxon>
    </lineage>
</organism>
<evidence type="ECO:0000256" key="1">
    <source>
        <dbReference type="SAM" id="MobiDB-lite"/>
    </source>
</evidence>
<dbReference type="AlphaFoldDB" id="A0A4U9HQY0"/>
<name>A0A4U9HQY0_9ENTR</name>
<dbReference type="GO" id="GO:0022857">
    <property type="term" value="F:transmembrane transporter activity"/>
    <property type="evidence" value="ECO:0007669"/>
    <property type="project" value="UniProtKB-ARBA"/>
</dbReference>
<dbReference type="Pfam" id="PF00690">
    <property type="entry name" value="Cation_ATPase_N"/>
    <property type="match status" value="1"/>
</dbReference>
<feature type="domain" description="Cation-transporting P-type ATPase N-terminal" evidence="2">
    <location>
        <begin position="22"/>
        <end position="63"/>
    </location>
</feature>
<dbReference type="EMBL" id="LR590464">
    <property type="protein sequence ID" value="VTP64869.1"/>
    <property type="molecule type" value="Genomic_DNA"/>
</dbReference>
<feature type="compositionally biased region" description="Polar residues" evidence="1">
    <location>
        <begin position="11"/>
        <end position="22"/>
    </location>
</feature>
<accession>A0A4U9HQY0</accession>
<dbReference type="InterPro" id="IPR004014">
    <property type="entry name" value="ATPase_P-typ_cation-transptr_N"/>
</dbReference>
<feature type="region of interest" description="Disordered" evidence="1">
    <location>
        <begin position="1"/>
        <end position="22"/>
    </location>
</feature>
<dbReference type="SUPFAM" id="SSF81665">
    <property type="entry name" value="Calcium ATPase, transmembrane domain M"/>
    <property type="match status" value="1"/>
</dbReference>
<evidence type="ECO:0000313" key="3">
    <source>
        <dbReference type="EMBL" id="VTP64869.1"/>
    </source>
</evidence>
<gene>
    <name evidence="3" type="ORF">NCTC13032_01699</name>
</gene>
<dbReference type="Proteomes" id="UP000310719">
    <property type="component" value="Chromosome"/>
</dbReference>